<organism evidence="2 3">
    <name type="scientific">Trichomonas vaginalis (strain ATCC PRA-98 / G3)</name>
    <dbReference type="NCBI Taxonomy" id="412133"/>
    <lineage>
        <taxon>Eukaryota</taxon>
        <taxon>Metamonada</taxon>
        <taxon>Parabasalia</taxon>
        <taxon>Trichomonadida</taxon>
        <taxon>Trichomonadidae</taxon>
        <taxon>Trichomonas</taxon>
    </lineage>
</organism>
<reference evidence="2" key="2">
    <citation type="journal article" date="2007" name="Science">
        <title>Draft genome sequence of the sexually transmitted pathogen Trichomonas vaginalis.</title>
        <authorList>
            <person name="Carlton J.M."/>
            <person name="Hirt R.P."/>
            <person name="Silva J.C."/>
            <person name="Delcher A.L."/>
            <person name="Schatz M."/>
            <person name="Zhao Q."/>
            <person name="Wortman J.R."/>
            <person name="Bidwell S.L."/>
            <person name="Alsmark U.C.M."/>
            <person name="Besteiro S."/>
            <person name="Sicheritz-Ponten T."/>
            <person name="Noel C.J."/>
            <person name="Dacks J.B."/>
            <person name="Foster P.G."/>
            <person name="Simillion C."/>
            <person name="Van de Peer Y."/>
            <person name="Miranda-Saavedra D."/>
            <person name="Barton G.J."/>
            <person name="Westrop G.D."/>
            <person name="Mueller S."/>
            <person name="Dessi D."/>
            <person name="Fiori P.L."/>
            <person name="Ren Q."/>
            <person name="Paulsen I."/>
            <person name="Zhang H."/>
            <person name="Bastida-Corcuera F.D."/>
            <person name="Simoes-Barbosa A."/>
            <person name="Brown M.T."/>
            <person name="Hayes R.D."/>
            <person name="Mukherjee M."/>
            <person name="Okumura C.Y."/>
            <person name="Schneider R."/>
            <person name="Smith A.J."/>
            <person name="Vanacova S."/>
            <person name="Villalvazo M."/>
            <person name="Haas B.J."/>
            <person name="Pertea M."/>
            <person name="Feldblyum T.V."/>
            <person name="Utterback T.R."/>
            <person name="Shu C.L."/>
            <person name="Osoegawa K."/>
            <person name="de Jong P.J."/>
            <person name="Hrdy I."/>
            <person name="Horvathova L."/>
            <person name="Zubacova Z."/>
            <person name="Dolezal P."/>
            <person name="Malik S.B."/>
            <person name="Logsdon J.M. Jr."/>
            <person name="Henze K."/>
            <person name="Gupta A."/>
            <person name="Wang C.C."/>
            <person name="Dunne R.L."/>
            <person name="Upcroft J.A."/>
            <person name="Upcroft P."/>
            <person name="White O."/>
            <person name="Salzberg S.L."/>
            <person name="Tang P."/>
            <person name="Chiu C.-H."/>
            <person name="Lee Y.-S."/>
            <person name="Embley T.M."/>
            <person name="Coombs G.H."/>
            <person name="Mottram J.C."/>
            <person name="Tachezy J."/>
            <person name="Fraser-Liggett C.M."/>
            <person name="Johnson P.J."/>
        </authorList>
    </citation>
    <scope>NUCLEOTIDE SEQUENCE [LARGE SCALE GENOMIC DNA]</scope>
    <source>
        <strain evidence="2">G3</strain>
    </source>
</reference>
<sequence>MINSLPQQIIEQKNAIETIWGLAPSNYKMIFAETLKYYDSQAISVDQILETLGYYCTYNLMNLGLAYDFCKDLQAKIQFSKVPVFIKSYSLRKLLDNDQIIEANSKSAIQSEQIFAFRQNNLHFSQELTHQDILNVYEFKSIEYTLLHDNILKFKEFFQNYSPYSVDCFMTMIDSPHYKELIILDACAYYGATKCFHYLLENGSPISSETFNCAVIGGNPSIIHSCESIPNINVSNSAIDLAIKAHHYTVALWLEAKYKLRFSWNSVLETKDYRFLINKIRKIKDINCVDSKRTTLLNAAESYHDTEIINWVIAESNKNPMNLKKLAQWVVKGNVSIHAKNNVSL</sequence>
<dbReference type="SMR" id="A2E0P8"/>
<evidence type="ECO:0000313" key="3">
    <source>
        <dbReference type="Proteomes" id="UP000001542"/>
    </source>
</evidence>
<dbReference type="InterPro" id="IPR020683">
    <property type="entry name" value="DUF3447"/>
</dbReference>
<dbReference type="OrthoDB" id="10673295at2759"/>
<dbReference type="KEGG" id="tva:4771778"/>
<dbReference type="VEuPathDB" id="TrichDB:TVAG_468090"/>
<evidence type="ECO:0000313" key="2">
    <source>
        <dbReference type="EMBL" id="EAY13793.1"/>
    </source>
</evidence>
<protein>
    <recommendedName>
        <fullName evidence="1">DUF3447 domain-containing protein</fullName>
    </recommendedName>
</protein>
<dbReference type="RefSeq" id="XP_001326016.1">
    <property type="nucleotide sequence ID" value="XM_001325981.1"/>
</dbReference>
<dbReference type="InParanoid" id="A2E0P8"/>
<name>A2E0P8_TRIV3</name>
<keyword evidence="3" id="KW-1185">Reference proteome</keyword>
<dbReference type="VEuPathDB" id="TrichDB:TVAGG3_0073720"/>
<dbReference type="InterPro" id="IPR036770">
    <property type="entry name" value="Ankyrin_rpt-contain_sf"/>
</dbReference>
<feature type="domain" description="DUF3447" evidence="1">
    <location>
        <begin position="204"/>
        <end position="274"/>
    </location>
</feature>
<reference evidence="2" key="1">
    <citation type="submission" date="2006-10" db="EMBL/GenBank/DDBJ databases">
        <authorList>
            <person name="Amadeo P."/>
            <person name="Zhao Q."/>
            <person name="Wortman J."/>
            <person name="Fraser-Liggett C."/>
            <person name="Carlton J."/>
        </authorList>
    </citation>
    <scope>NUCLEOTIDE SEQUENCE</scope>
    <source>
        <strain evidence="2">G3</strain>
    </source>
</reference>
<dbReference type="EMBL" id="DS113280">
    <property type="protein sequence ID" value="EAY13793.1"/>
    <property type="molecule type" value="Genomic_DNA"/>
</dbReference>
<dbReference type="Pfam" id="PF11929">
    <property type="entry name" value="DUF3447"/>
    <property type="match status" value="1"/>
</dbReference>
<accession>A2E0P8</accession>
<dbReference type="PANTHER" id="PTHR24159:SF5">
    <property type="entry name" value="ANK_REP_REGION DOMAIN-CONTAINING PROTEIN"/>
    <property type="match status" value="1"/>
</dbReference>
<dbReference type="AlphaFoldDB" id="A2E0P8"/>
<gene>
    <name evidence="2" type="ORF">TVAG_468090</name>
</gene>
<proteinExistence type="predicted"/>
<dbReference type="PANTHER" id="PTHR24159">
    <property type="match status" value="1"/>
</dbReference>
<evidence type="ECO:0000259" key="1">
    <source>
        <dbReference type="Pfam" id="PF11929"/>
    </source>
</evidence>
<dbReference type="Proteomes" id="UP000001542">
    <property type="component" value="Unassembled WGS sequence"/>
</dbReference>
<dbReference type="SUPFAM" id="SSF48403">
    <property type="entry name" value="Ankyrin repeat"/>
    <property type="match status" value="1"/>
</dbReference>